<keyword evidence="2 3" id="KW-0808">Transferase</keyword>
<keyword evidence="3" id="KW-0276">Fatty acid metabolism</keyword>
<dbReference type="InterPro" id="IPR037171">
    <property type="entry name" value="NagB/RpiA_transferase-like"/>
</dbReference>
<comment type="caution">
    <text evidence="6">The sequence shown here is derived from an EMBL/GenBank/DDBJ whole genome shotgun (WGS) entry which is preliminary data.</text>
</comment>
<dbReference type="EMBL" id="QXWK01000002">
    <property type="protein sequence ID" value="NBH60475.1"/>
    <property type="molecule type" value="Genomic_DNA"/>
</dbReference>
<dbReference type="HAMAP" id="MF_03228">
    <property type="entry name" value="But_CoA_trans"/>
    <property type="match status" value="1"/>
</dbReference>
<comment type="pathway">
    <text evidence="3">Lipid metabolism; butanoate metabolism.</text>
</comment>
<evidence type="ECO:0000256" key="3">
    <source>
        <dbReference type="HAMAP-Rule" id="MF_03228"/>
    </source>
</evidence>
<feature type="domain" description="Acetyl-CoA hydrolase/transferase N-terminal" evidence="4">
    <location>
        <begin position="4"/>
        <end position="189"/>
    </location>
</feature>
<dbReference type="InterPro" id="IPR026888">
    <property type="entry name" value="AcetylCoA_hyd_C"/>
</dbReference>
<feature type="binding site" evidence="3">
    <location>
        <position position="341"/>
    </location>
    <ligand>
        <name>CoA</name>
        <dbReference type="ChEBI" id="CHEBI:57287"/>
    </ligand>
</feature>
<feature type="domain" description="Acetyl-CoA hydrolase/transferase C-terminal" evidence="5">
    <location>
        <begin position="277"/>
        <end position="434"/>
    </location>
</feature>
<dbReference type="Gene3D" id="3.30.750.70">
    <property type="entry name" value="4-hydroxybutyrate coenzyme like domains"/>
    <property type="match status" value="1"/>
</dbReference>
<dbReference type="Pfam" id="PF02550">
    <property type="entry name" value="AcetylCoA_hydro"/>
    <property type="match status" value="1"/>
</dbReference>
<keyword evidence="3" id="KW-0443">Lipid metabolism</keyword>
<dbReference type="Gene3D" id="3.40.1080.20">
    <property type="entry name" value="Acetyl-CoA hydrolase/transferase C-terminal domain"/>
    <property type="match status" value="1"/>
</dbReference>
<dbReference type="AlphaFoldDB" id="A0A845QHT8"/>
<dbReference type="Proteomes" id="UP000446866">
    <property type="component" value="Unassembled WGS sequence"/>
</dbReference>
<dbReference type="InterPro" id="IPR046433">
    <property type="entry name" value="ActCoA_hydro"/>
</dbReference>
<accession>A0A845QHT8</accession>
<proteinExistence type="inferred from homology"/>
<dbReference type="EC" id="2.8.3.-" evidence="3"/>
<evidence type="ECO:0000313" key="7">
    <source>
        <dbReference type="Proteomes" id="UP000446866"/>
    </source>
</evidence>
<dbReference type="PANTHER" id="PTHR21432:SF20">
    <property type="entry name" value="ACETYL-COA HYDROLASE"/>
    <property type="match status" value="1"/>
</dbReference>
<evidence type="ECO:0000259" key="4">
    <source>
        <dbReference type="Pfam" id="PF02550"/>
    </source>
</evidence>
<dbReference type="UniPathway" id="UPA00863"/>
<dbReference type="GO" id="GO:0006084">
    <property type="term" value="P:acetyl-CoA metabolic process"/>
    <property type="evidence" value="ECO:0007669"/>
    <property type="project" value="UniProtKB-UniRule"/>
</dbReference>
<evidence type="ECO:0000256" key="1">
    <source>
        <dbReference type="ARBA" id="ARBA00009632"/>
    </source>
</evidence>
<keyword evidence="3" id="KW-0963">Cytoplasm</keyword>
<dbReference type="GO" id="GO:0008775">
    <property type="term" value="F:acetate CoA-transferase activity"/>
    <property type="evidence" value="ECO:0007669"/>
    <property type="project" value="InterPro"/>
</dbReference>
<comment type="subcellular location">
    <subcellularLocation>
        <location evidence="3">Cytoplasm</location>
    </subcellularLocation>
</comment>
<evidence type="ECO:0000259" key="5">
    <source>
        <dbReference type="Pfam" id="PF13336"/>
    </source>
</evidence>
<dbReference type="InterPro" id="IPR038460">
    <property type="entry name" value="AcetylCoA_hyd_C_sf"/>
</dbReference>
<comment type="function">
    <text evidence="3">Coenzyme A-transferase that converts butyrate to butyryl-CoA.</text>
</comment>
<feature type="binding site" evidence="3">
    <location>
        <begin position="218"/>
        <end position="222"/>
    </location>
    <ligand>
        <name>CoA</name>
        <dbReference type="ChEBI" id="CHEBI:57287"/>
    </ligand>
</feature>
<protein>
    <recommendedName>
        <fullName evidence="3">Probable butyrate:acetyl-CoA coenzyme A-transferase</fullName>
        <shortName evidence="3">Butyrate CoA-transferase</shortName>
        <ecNumber evidence="3">2.8.3.-</ecNumber>
    </recommendedName>
</protein>
<organism evidence="6 7">
    <name type="scientific">Anaerotruncus colihominis</name>
    <dbReference type="NCBI Taxonomy" id="169435"/>
    <lineage>
        <taxon>Bacteria</taxon>
        <taxon>Bacillati</taxon>
        <taxon>Bacillota</taxon>
        <taxon>Clostridia</taxon>
        <taxon>Eubacteriales</taxon>
        <taxon>Oscillospiraceae</taxon>
        <taxon>Anaerotruncus</taxon>
    </lineage>
</organism>
<feature type="active site" description="5-glutamyl coenzyme A thioester intermediate" evidence="3">
    <location>
        <position position="243"/>
    </location>
</feature>
<evidence type="ECO:0000313" key="6">
    <source>
        <dbReference type="EMBL" id="NBH60475.1"/>
    </source>
</evidence>
<evidence type="ECO:0000256" key="2">
    <source>
        <dbReference type="ARBA" id="ARBA00022679"/>
    </source>
</evidence>
<dbReference type="SUPFAM" id="SSF100950">
    <property type="entry name" value="NagB/RpiA/CoA transferase-like"/>
    <property type="match status" value="2"/>
</dbReference>
<sequence length="447" mass="49436">MLLQTEYSRKKVSAQSAALLVESGDWVDYGMISQIPYLFDEALAERKEELQNVKIRGAMLLKPLATLEADPCSSTFHYHSWHLSGLERKYADQGLCSYIPMNYSSQPKYYRDFLKVDVACITVSQMDRHGYFNFSLTNSAAYAILEKAKTVVVEVNEHLPRVYGGEKECIHISQVDYIIEGEHEPFPVLKAAAPTETDSAIAAYICEEIGDGAVLQLGIGGTPNAVGKLIAQSDVKNLGMHTEMLCDAYLDLYKSGKLTNRCKNLNRGKGVWSFCLGSKELYQWAAENPGLASYPVDYTNLPQVIGQQDNMVSINNCLTTDLFGQTCAETAGFRQISGTGGQLDFQYGAFLSKGGKAFLCMASTYVNKETGLLESRIVPSLGAGDVVTDPRSHAYYLVTEQGMVNLAGASLWERAEKVISVAHPDFRQDLISQAEKMGIWRRSNKLK</sequence>
<keyword evidence="7" id="KW-1185">Reference proteome</keyword>
<dbReference type="InterPro" id="IPR023990">
    <property type="entry name" value="Butryl-CoA_acetate_CoA_Tfrase"/>
</dbReference>
<dbReference type="Pfam" id="PF13336">
    <property type="entry name" value="AcetylCoA_hyd_C"/>
    <property type="match status" value="1"/>
</dbReference>
<dbReference type="GO" id="GO:0006083">
    <property type="term" value="P:acetate metabolic process"/>
    <property type="evidence" value="ECO:0007669"/>
    <property type="project" value="InterPro"/>
</dbReference>
<name>A0A845QHT8_9FIRM</name>
<gene>
    <name evidence="6" type="ORF">D0435_02145</name>
</gene>
<dbReference type="GO" id="GO:0019605">
    <property type="term" value="P:butyrate metabolic process"/>
    <property type="evidence" value="ECO:0007669"/>
    <property type="project" value="UniProtKB-UniRule"/>
</dbReference>
<feature type="binding site" evidence="3">
    <location>
        <position position="318"/>
    </location>
    <ligand>
        <name>CoA</name>
        <dbReference type="ChEBI" id="CHEBI:57287"/>
    </ligand>
</feature>
<dbReference type="PANTHER" id="PTHR21432">
    <property type="entry name" value="ACETYL-COA HYDROLASE-RELATED"/>
    <property type="match status" value="1"/>
</dbReference>
<comment type="similarity">
    <text evidence="1 3">Belongs to the acetyl-CoA hydrolase/transferase family.</text>
</comment>
<comment type="catalytic activity">
    <reaction evidence="3">
        <text>butanoate + acetyl-CoA = butanoyl-CoA + acetate</text>
        <dbReference type="Rhea" id="RHEA:30071"/>
        <dbReference type="ChEBI" id="CHEBI:17968"/>
        <dbReference type="ChEBI" id="CHEBI:30089"/>
        <dbReference type="ChEBI" id="CHEBI:57288"/>
        <dbReference type="ChEBI" id="CHEBI:57371"/>
    </reaction>
</comment>
<dbReference type="GO" id="GO:0005737">
    <property type="term" value="C:cytoplasm"/>
    <property type="evidence" value="ECO:0007669"/>
    <property type="project" value="UniProtKB-SubCell"/>
</dbReference>
<dbReference type="Gene3D" id="3.40.1080.10">
    <property type="entry name" value="Glutaconate Coenzyme A-transferase"/>
    <property type="match status" value="1"/>
</dbReference>
<dbReference type="RefSeq" id="WP_160200776.1">
    <property type="nucleotide sequence ID" value="NZ_QXWK01000002.1"/>
</dbReference>
<reference evidence="6 7" key="1">
    <citation type="submission" date="2018-08" db="EMBL/GenBank/DDBJ databases">
        <title>Murine metabolic-syndrome-specific gut microbial biobank.</title>
        <authorList>
            <person name="Liu C."/>
        </authorList>
    </citation>
    <scope>NUCLEOTIDE SEQUENCE [LARGE SCALE GENOMIC DNA]</scope>
    <source>
        <strain evidence="6 7">28</strain>
    </source>
</reference>
<dbReference type="InterPro" id="IPR003702">
    <property type="entry name" value="ActCoA_hydro_N"/>
</dbReference>